<evidence type="ECO:0000256" key="7">
    <source>
        <dbReference type="SAM" id="Phobius"/>
    </source>
</evidence>
<evidence type="ECO:0000313" key="10">
    <source>
        <dbReference type="Proteomes" id="UP000076532"/>
    </source>
</evidence>
<dbReference type="STRING" id="436010.A0A166E232"/>
<keyword evidence="5 7" id="KW-1133">Transmembrane helix</keyword>
<keyword evidence="10" id="KW-1185">Reference proteome</keyword>
<keyword evidence="3" id="KW-0732">Signal</keyword>
<dbReference type="GO" id="GO:0008250">
    <property type="term" value="C:oligosaccharyltransferase complex"/>
    <property type="evidence" value="ECO:0007669"/>
    <property type="project" value="InterPro"/>
</dbReference>
<evidence type="ECO:0000256" key="3">
    <source>
        <dbReference type="ARBA" id="ARBA00022729"/>
    </source>
</evidence>
<dbReference type="EMBL" id="KV417606">
    <property type="protein sequence ID" value="KZP15312.1"/>
    <property type="molecule type" value="Genomic_DNA"/>
</dbReference>
<protein>
    <recommendedName>
        <fullName evidence="8">Ribophorin II C-terminal domain-containing protein</fullName>
    </recommendedName>
</protein>
<dbReference type="Proteomes" id="UP000076532">
    <property type="component" value="Unassembled WGS sequence"/>
</dbReference>
<keyword evidence="4" id="KW-0256">Endoplasmic reticulum</keyword>
<dbReference type="AlphaFoldDB" id="A0A166E232"/>
<dbReference type="GO" id="GO:0006487">
    <property type="term" value="P:protein N-linked glycosylation"/>
    <property type="evidence" value="ECO:0007669"/>
    <property type="project" value="TreeGrafter"/>
</dbReference>
<accession>A0A166E232</accession>
<evidence type="ECO:0000256" key="1">
    <source>
        <dbReference type="ARBA" id="ARBA00004477"/>
    </source>
</evidence>
<sequence length="165" mass="18059">MARPPPSLPPTGTAPLKVTLLLGSFVHDPASIELFDLIVPASQPPPVHADEASFHVLPTIHHTFRPEQKLPPRAISAVFSALVLSPWVVLLGLWIKVGPSTPRLFSPTILPFTTLLAAFELLLFWYWVDLKLGQVLLYGGILSIPTVFAGKHALYSMGETRLGRK</sequence>
<keyword evidence="2 7" id="KW-0812">Transmembrane</keyword>
<evidence type="ECO:0000313" key="9">
    <source>
        <dbReference type="EMBL" id="KZP15312.1"/>
    </source>
</evidence>
<dbReference type="PANTHER" id="PTHR12640">
    <property type="entry name" value="RIBOPHORIN II"/>
    <property type="match status" value="1"/>
</dbReference>
<feature type="domain" description="Ribophorin II C-terminal" evidence="8">
    <location>
        <begin position="64"/>
        <end position="161"/>
    </location>
</feature>
<dbReference type="UniPathway" id="UPA00378"/>
<dbReference type="Pfam" id="PF25147">
    <property type="entry name" value="Ribophorin_II_C"/>
    <property type="match status" value="1"/>
</dbReference>
<reference evidence="9 10" key="1">
    <citation type="journal article" date="2016" name="Mol. Biol. Evol.">
        <title>Comparative Genomics of Early-Diverging Mushroom-Forming Fungi Provides Insights into the Origins of Lignocellulose Decay Capabilities.</title>
        <authorList>
            <person name="Nagy L.G."/>
            <person name="Riley R."/>
            <person name="Tritt A."/>
            <person name="Adam C."/>
            <person name="Daum C."/>
            <person name="Floudas D."/>
            <person name="Sun H."/>
            <person name="Yadav J.S."/>
            <person name="Pangilinan J."/>
            <person name="Larsson K.H."/>
            <person name="Matsuura K."/>
            <person name="Barry K."/>
            <person name="Labutti K."/>
            <person name="Kuo R."/>
            <person name="Ohm R.A."/>
            <person name="Bhattacharya S.S."/>
            <person name="Shirouzu T."/>
            <person name="Yoshinaga Y."/>
            <person name="Martin F.M."/>
            <person name="Grigoriev I.V."/>
            <person name="Hibbett D.S."/>
        </authorList>
    </citation>
    <scope>NUCLEOTIDE SEQUENCE [LARGE SCALE GENOMIC DNA]</scope>
    <source>
        <strain evidence="9 10">CBS 109695</strain>
    </source>
</reference>
<dbReference type="OrthoDB" id="432292at2759"/>
<feature type="transmembrane region" description="Helical" evidence="7">
    <location>
        <begin position="74"/>
        <end position="97"/>
    </location>
</feature>
<comment type="subcellular location">
    <subcellularLocation>
        <location evidence="1">Endoplasmic reticulum membrane</location>
        <topology evidence="1">Multi-pass membrane protein</topology>
    </subcellularLocation>
</comment>
<gene>
    <name evidence="9" type="ORF">FIBSPDRAFT_867412</name>
</gene>
<evidence type="ECO:0000259" key="8">
    <source>
        <dbReference type="Pfam" id="PF25147"/>
    </source>
</evidence>
<evidence type="ECO:0000256" key="6">
    <source>
        <dbReference type="ARBA" id="ARBA00023136"/>
    </source>
</evidence>
<feature type="transmembrane region" description="Helical" evidence="7">
    <location>
        <begin position="135"/>
        <end position="155"/>
    </location>
</feature>
<dbReference type="PANTHER" id="PTHR12640:SF0">
    <property type="entry name" value="DOLICHYL-DIPHOSPHOOLIGOSACCHARIDE--PROTEIN GLYCOSYLTRANSFERASE SUBUNIT 2"/>
    <property type="match status" value="1"/>
</dbReference>
<keyword evidence="6 7" id="KW-0472">Membrane</keyword>
<dbReference type="InterPro" id="IPR008814">
    <property type="entry name" value="Swp1"/>
</dbReference>
<name>A0A166E232_9AGAM</name>
<dbReference type="InterPro" id="IPR056790">
    <property type="entry name" value="Ribophorin_II_C"/>
</dbReference>
<evidence type="ECO:0000256" key="2">
    <source>
        <dbReference type="ARBA" id="ARBA00022692"/>
    </source>
</evidence>
<evidence type="ECO:0000256" key="4">
    <source>
        <dbReference type="ARBA" id="ARBA00022824"/>
    </source>
</evidence>
<organism evidence="9 10">
    <name type="scientific">Athelia psychrophila</name>
    <dbReference type="NCBI Taxonomy" id="1759441"/>
    <lineage>
        <taxon>Eukaryota</taxon>
        <taxon>Fungi</taxon>
        <taxon>Dikarya</taxon>
        <taxon>Basidiomycota</taxon>
        <taxon>Agaricomycotina</taxon>
        <taxon>Agaricomycetes</taxon>
        <taxon>Agaricomycetidae</taxon>
        <taxon>Atheliales</taxon>
        <taxon>Atheliaceae</taxon>
        <taxon>Athelia</taxon>
    </lineage>
</organism>
<proteinExistence type="predicted"/>
<evidence type="ECO:0000256" key="5">
    <source>
        <dbReference type="ARBA" id="ARBA00022989"/>
    </source>
</evidence>
<feature type="transmembrane region" description="Helical" evidence="7">
    <location>
        <begin position="109"/>
        <end position="128"/>
    </location>
</feature>